<evidence type="ECO:0000256" key="6">
    <source>
        <dbReference type="ARBA" id="ARBA00022517"/>
    </source>
</evidence>
<feature type="region of interest" description="Disordered" evidence="11">
    <location>
        <begin position="1"/>
        <end position="36"/>
    </location>
</feature>
<evidence type="ECO:0000256" key="1">
    <source>
        <dbReference type="ARBA" id="ARBA00002883"/>
    </source>
</evidence>
<dbReference type="InterPro" id="IPR053940">
    <property type="entry name" value="UTP25_NTPase-like"/>
</dbReference>
<evidence type="ECO:0000256" key="11">
    <source>
        <dbReference type="SAM" id="MobiDB-lite"/>
    </source>
</evidence>
<evidence type="ECO:0000256" key="5">
    <source>
        <dbReference type="ARBA" id="ARBA00015422"/>
    </source>
</evidence>
<reference evidence="14 15" key="1">
    <citation type="submission" date="2019-04" db="EMBL/GenBank/DDBJ databases">
        <title>Comparative genomics and transcriptomics to analyze fruiting body development in filamentous ascomycetes.</title>
        <authorList>
            <consortium name="DOE Joint Genome Institute"/>
            <person name="Lutkenhaus R."/>
            <person name="Traeger S."/>
            <person name="Breuer J."/>
            <person name="Kuo A."/>
            <person name="Lipzen A."/>
            <person name="Pangilinan J."/>
            <person name="Dilworth D."/>
            <person name="Sandor L."/>
            <person name="Poggeler S."/>
            <person name="Barry K."/>
            <person name="Grigoriev I.V."/>
            <person name="Nowrousian M."/>
        </authorList>
    </citation>
    <scope>NUCLEOTIDE SEQUENCE [LARGE SCALE GENOMIC DNA]</scope>
    <source>
        <strain evidence="14 15">CBS 389.68</strain>
    </source>
</reference>
<dbReference type="InParanoid" id="A0A4S2MV13"/>
<comment type="subcellular location">
    <subcellularLocation>
        <location evidence="2 10">Nucleus</location>
        <location evidence="2 10">Nucleolus</location>
    </subcellularLocation>
</comment>
<dbReference type="GO" id="GO:0034511">
    <property type="term" value="F:U3 snoRNA binding"/>
    <property type="evidence" value="ECO:0007669"/>
    <property type="project" value="InterPro"/>
</dbReference>
<dbReference type="InterPro" id="IPR010678">
    <property type="entry name" value="UTP25"/>
</dbReference>
<dbReference type="GO" id="GO:0000462">
    <property type="term" value="P:maturation of SSU-rRNA from tricistronic rRNA transcript (SSU-rRNA, 5.8S rRNA, LSU-rRNA)"/>
    <property type="evidence" value="ECO:0007669"/>
    <property type="project" value="TreeGrafter"/>
</dbReference>
<accession>A0A4S2MV13</accession>
<feature type="compositionally biased region" description="Acidic residues" evidence="11">
    <location>
        <begin position="1"/>
        <end position="27"/>
    </location>
</feature>
<dbReference type="Pfam" id="PF22916">
    <property type="entry name" value="UTP25_NTPase-like"/>
    <property type="match status" value="1"/>
</dbReference>
<comment type="function">
    <text evidence="1 10">DEAD-box RNA helicase-like protein required for pre-18S rRNA processing, specifically at sites A0, A1, and A2.</text>
</comment>
<dbReference type="STRING" id="341454.A0A4S2MV13"/>
<proteinExistence type="inferred from homology"/>
<evidence type="ECO:0000256" key="10">
    <source>
        <dbReference type="RuleBase" id="RU365070"/>
    </source>
</evidence>
<evidence type="ECO:0000256" key="7">
    <source>
        <dbReference type="ARBA" id="ARBA00022552"/>
    </source>
</evidence>
<evidence type="ECO:0000256" key="9">
    <source>
        <dbReference type="ARBA" id="ARBA00023274"/>
    </source>
</evidence>
<comment type="similarity">
    <text evidence="3 10">Belongs to the UTP25 family.</text>
</comment>
<organism evidence="14 15">
    <name type="scientific">Ascodesmis nigricans</name>
    <dbReference type="NCBI Taxonomy" id="341454"/>
    <lineage>
        <taxon>Eukaryota</taxon>
        <taxon>Fungi</taxon>
        <taxon>Dikarya</taxon>
        <taxon>Ascomycota</taxon>
        <taxon>Pezizomycotina</taxon>
        <taxon>Pezizomycetes</taxon>
        <taxon>Pezizales</taxon>
        <taxon>Ascodesmidaceae</taxon>
        <taxon>Ascodesmis</taxon>
    </lineage>
</organism>
<evidence type="ECO:0000259" key="12">
    <source>
        <dbReference type="Pfam" id="PF06862"/>
    </source>
</evidence>
<evidence type="ECO:0000256" key="3">
    <source>
        <dbReference type="ARBA" id="ARBA00009223"/>
    </source>
</evidence>
<evidence type="ECO:0000256" key="4">
    <source>
        <dbReference type="ARBA" id="ARBA00011192"/>
    </source>
</evidence>
<evidence type="ECO:0000313" key="14">
    <source>
        <dbReference type="EMBL" id="TGZ80410.1"/>
    </source>
</evidence>
<sequence length="579" mass="66446">MEGDMDHDENEGEDLSEDSDDEDDTDPFEAHFSNPSRELLKGIEHLNGERKTWETKKTIVPGLGRCLSSAPGGGTGVLLKKMDSIKDLKLKQKLVEPFQSANGGLRPLQKALAPSVFKYQDILFSGRTADNADELRRTYCLHALNHVYKTRDRVLKNNARLNKGDEELEFRDQGFTRPKVLFILPTRNSCVKVVDSLVQLANPEQQENKKRFQDTFSIPTDQERISETKPEEFRELFSGNHDDLFRVGIKFTRKTFKYFAQFYNSDIILASPLGLRLAIGDESDKKRDYDFLSSIEMVIIDQADALLMQNWDHVEHVFKHLNLIPKESHGCDFGRVRNWYLDGHSRYLRQTIVLSQFLSPELNALFNKHMLNISGRLKNQPEYDGVLNDLGLRVRQIFTRFESPSPAADPDARFKYLTSALIPYILRNSSNGGILVFIPSYFDFIRLRNYLDTLNISFGLISEETPVPDVARARSHFLSGRHSLLLYTGRAHHFRRYELRGVKEVICYGLPENVAFYREIVGGFLLRSVGDGKVDKERCKARILFSKWDALKVERVVGTKRVGLMCNEKLAKGDTFEYV</sequence>
<name>A0A4S2MV13_9PEZI</name>
<dbReference type="OrthoDB" id="10264378at2759"/>
<dbReference type="EMBL" id="ML220125">
    <property type="protein sequence ID" value="TGZ80410.1"/>
    <property type="molecule type" value="Genomic_DNA"/>
</dbReference>
<dbReference type="InterPro" id="IPR053939">
    <property type="entry name" value="UTP25_C"/>
</dbReference>
<feature type="domain" description="UTP25 C-terminal" evidence="12">
    <location>
        <begin position="387"/>
        <end position="569"/>
    </location>
</feature>
<dbReference type="Pfam" id="PF06862">
    <property type="entry name" value="Utp25_C"/>
    <property type="match status" value="1"/>
</dbReference>
<keyword evidence="15" id="KW-1185">Reference proteome</keyword>
<gene>
    <name evidence="14" type="ORF">EX30DRAFT_320314</name>
</gene>
<dbReference type="GO" id="GO:0019843">
    <property type="term" value="F:rRNA binding"/>
    <property type="evidence" value="ECO:0007669"/>
    <property type="project" value="TreeGrafter"/>
</dbReference>
<dbReference type="PANTHER" id="PTHR12933:SF0">
    <property type="entry name" value="U3 SMALL NUCLEOLAR RNA-ASSOCIATED PROTEIN 25 HOMOLOG"/>
    <property type="match status" value="1"/>
</dbReference>
<dbReference type="InterPro" id="IPR027417">
    <property type="entry name" value="P-loop_NTPase"/>
</dbReference>
<keyword evidence="8 10" id="KW-0539">Nucleus</keyword>
<dbReference type="SUPFAM" id="SSF52540">
    <property type="entry name" value="P-loop containing nucleoside triphosphate hydrolases"/>
    <property type="match status" value="1"/>
</dbReference>
<dbReference type="GO" id="GO:0032040">
    <property type="term" value="C:small-subunit processome"/>
    <property type="evidence" value="ECO:0007669"/>
    <property type="project" value="TreeGrafter"/>
</dbReference>
<evidence type="ECO:0000256" key="8">
    <source>
        <dbReference type="ARBA" id="ARBA00023242"/>
    </source>
</evidence>
<keyword evidence="7 10" id="KW-0698">rRNA processing</keyword>
<evidence type="ECO:0000259" key="13">
    <source>
        <dbReference type="Pfam" id="PF22916"/>
    </source>
</evidence>
<feature type="domain" description="UTP25 NTP hydrolase-like" evidence="13">
    <location>
        <begin position="119"/>
        <end position="376"/>
    </location>
</feature>
<dbReference type="AlphaFoldDB" id="A0A4S2MV13"/>
<dbReference type="FunCoup" id="A0A4S2MV13">
    <property type="interactions" value="1229"/>
</dbReference>
<protein>
    <recommendedName>
        <fullName evidence="5 10">U3 small nucleolar RNA-associated protein 25</fullName>
        <shortName evidence="10">U3 snoRNA-associated protein 25</shortName>
    </recommendedName>
</protein>
<dbReference type="Gene3D" id="3.40.50.300">
    <property type="entry name" value="P-loop containing nucleotide triphosphate hydrolases"/>
    <property type="match status" value="1"/>
</dbReference>
<dbReference type="FunFam" id="3.40.50.300:FF:002356">
    <property type="entry name" value="U3 small nucleolar RNA-associated protein 25"/>
    <property type="match status" value="1"/>
</dbReference>
<comment type="subunit">
    <text evidence="4 10">Component of the ribosomal small subunit (SSU) processome composed of at least 40 protein subunits and snoRNA U3.</text>
</comment>
<keyword evidence="6 10" id="KW-0690">Ribosome biogenesis</keyword>
<evidence type="ECO:0000313" key="15">
    <source>
        <dbReference type="Proteomes" id="UP000298138"/>
    </source>
</evidence>
<dbReference type="Proteomes" id="UP000298138">
    <property type="component" value="Unassembled WGS sequence"/>
</dbReference>
<keyword evidence="9 10" id="KW-0687">Ribonucleoprotein</keyword>
<dbReference type="PANTHER" id="PTHR12933">
    <property type="entry name" value="ORF PROTEIN-RELATED"/>
    <property type="match status" value="1"/>
</dbReference>
<evidence type="ECO:0000256" key="2">
    <source>
        <dbReference type="ARBA" id="ARBA00004604"/>
    </source>
</evidence>